<evidence type="ECO:0000256" key="3">
    <source>
        <dbReference type="ARBA" id="ARBA00010780"/>
    </source>
</evidence>
<dbReference type="HOGENOM" id="CLU_010191_2_0_1"/>
<keyword evidence="8 10" id="KW-0472">Membrane</keyword>
<evidence type="ECO:0000313" key="11">
    <source>
        <dbReference type="EMBL" id="KDR75139.1"/>
    </source>
</evidence>
<name>A0A067T5D9_GALM3</name>
<comment type="similarity">
    <text evidence="3 10">Belongs to the PRM1 family.</text>
</comment>
<dbReference type="GO" id="GO:0032220">
    <property type="term" value="P:plasma membrane fusion involved in cytogamy"/>
    <property type="evidence" value="ECO:0007669"/>
    <property type="project" value="TreeGrafter"/>
</dbReference>
<keyword evidence="12" id="KW-1185">Reference proteome</keyword>
<dbReference type="PANTHER" id="PTHR31030:SF1">
    <property type="entry name" value="PLASMA MEMBRANE FUSION PROTEIN PRM1"/>
    <property type="match status" value="1"/>
</dbReference>
<sequence>MSSNANWNIPPPTYDAHSTSYMTTTLTPYLQLPHLLSLTWLAYPILSLIFIAFRLQLSLSDAQGAVASAKGDLLTSCKAAEEAATSAASMPRYMALATNKQYADAVNASMNAARAALVLSLTVMEAIINFIVDIYRSTFLCFLELVVRGGLAILIGAVQEINNVLEGVTSTLRSSIQSDIASANSVIASAIDTINKVNPFGKITPPQINVPSLDSLQNVSLPASFTDALTSLNASLPSIADIKDKVESVIDTPFELLKKDINDTFANLTFEPDGLPVPELNRLTFCNDLDTSVIDDIGRDFVKTAKIGAVIIILLALVLVGLNCLLTWYKWRCMKRHLQYTREAWMTDPTMIHTKTSSSTPQITMSDHNLLMLHASTEHPLVTRIANQLSARLRLSPSQHTHMHWFFNYIFHPPALACFLIGFFGLLSVQIQLLAMGPLVAKYQDRAASTVSDFSTRIATSINQSMYNQSSIYANDLNGRVDSIQSTINDGVFGWVNGTTTTLNDTINEFYNDIQGAVSTVFNGTILESPVSEFIKCFIGSKVDAIENALTFLHDNLHVDIPRVNESVLILSPESVNEASQPIAAAAIGGGNGDDQGLIGKLVDSYAASLKKERVMFAIFLALWGFVVLMGLAVIFWHSF</sequence>
<dbReference type="GO" id="GO:0005886">
    <property type="term" value="C:plasma membrane"/>
    <property type="evidence" value="ECO:0007669"/>
    <property type="project" value="UniProtKB-SubCell"/>
</dbReference>
<evidence type="ECO:0000256" key="8">
    <source>
        <dbReference type="ARBA" id="ARBA00023136"/>
    </source>
</evidence>
<dbReference type="InterPro" id="IPR026777">
    <property type="entry name" value="PRM1"/>
</dbReference>
<evidence type="ECO:0000256" key="5">
    <source>
        <dbReference type="ARBA" id="ARBA00022692"/>
    </source>
</evidence>
<proteinExistence type="inferred from homology"/>
<evidence type="ECO:0000256" key="10">
    <source>
        <dbReference type="RuleBase" id="RU366035"/>
    </source>
</evidence>
<dbReference type="PANTHER" id="PTHR31030">
    <property type="entry name" value="PLASMA MEMBRANE FUSION PROTEIN PRM1"/>
    <property type="match status" value="1"/>
</dbReference>
<keyword evidence="5 10" id="KW-0812">Transmembrane</keyword>
<comment type="function">
    <text evidence="1 10">Involved in cell fusion during mating by stabilizing the plasma membrane fusion event.</text>
</comment>
<organism evidence="11 12">
    <name type="scientific">Galerina marginata (strain CBS 339.88)</name>
    <dbReference type="NCBI Taxonomy" id="685588"/>
    <lineage>
        <taxon>Eukaryota</taxon>
        <taxon>Fungi</taxon>
        <taxon>Dikarya</taxon>
        <taxon>Basidiomycota</taxon>
        <taxon>Agaricomycotina</taxon>
        <taxon>Agaricomycetes</taxon>
        <taxon>Agaricomycetidae</taxon>
        <taxon>Agaricales</taxon>
        <taxon>Agaricineae</taxon>
        <taxon>Strophariaceae</taxon>
        <taxon>Galerina</taxon>
    </lineage>
</organism>
<evidence type="ECO:0000256" key="1">
    <source>
        <dbReference type="ARBA" id="ARBA00002512"/>
    </source>
</evidence>
<evidence type="ECO:0000256" key="7">
    <source>
        <dbReference type="ARBA" id="ARBA00022989"/>
    </source>
</evidence>
<evidence type="ECO:0000313" key="12">
    <source>
        <dbReference type="Proteomes" id="UP000027222"/>
    </source>
</evidence>
<dbReference type="Proteomes" id="UP000027222">
    <property type="component" value="Unassembled WGS sequence"/>
</dbReference>
<keyword evidence="4 10" id="KW-1003">Cell membrane</keyword>
<dbReference type="OrthoDB" id="10248838at2759"/>
<comment type="subcellular location">
    <subcellularLocation>
        <location evidence="2 10">Cell membrane</location>
        <topology evidence="2 10">Multi-pass membrane protein</topology>
    </subcellularLocation>
</comment>
<feature type="transmembrane region" description="Helical" evidence="10">
    <location>
        <begin position="307"/>
        <end position="329"/>
    </location>
</feature>
<keyword evidence="9" id="KW-0325">Glycoprotein</keyword>
<dbReference type="GO" id="GO:0043332">
    <property type="term" value="C:mating projection tip"/>
    <property type="evidence" value="ECO:0007669"/>
    <property type="project" value="UniProtKB-UniRule"/>
</dbReference>
<dbReference type="AlphaFoldDB" id="A0A067T5D9"/>
<evidence type="ECO:0000256" key="6">
    <source>
        <dbReference type="ARBA" id="ARBA00022971"/>
    </source>
</evidence>
<gene>
    <name evidence="11" type="ORF">GALMADRAFT_69979</name>
</gene>
<feature type="transmembrane region" description="Helical" evidence="10">
    <location>
        <begin position="406"/>
        <end position="427"/>
    </location>
</feature>
<evidence type="ECO:0000256" key="4">
    <source>
        <dbReference type="ARBA" id="ARBA00022475"/>
    </source>
</evidence>
<feature type="transmembrane region" description="Helical" evidence="10">
    <location>
        <begin position="615"/>
        <end position="637"/>
    </location>
</feature>
<evidence type="ECO:0000256" key="9">
    <source>
        <dbReference type="ARBA" id="ARBA00023180"/>
    </source>
</evidence>
<protein>
    <recommendedName>
        <fullName evidence="10">Plasma membrane fusion protein PRM1</fullName>
    </recommendedName>
</protein>
<dbReference type="STRING" id="685588.A0A067T5D9"/>
<feature type="transmembrane region" description="Helical" evidence="10">
    <location>
        <begin position="32"/>
        <end position="53"/>
    </location>
</feature>
<comment type="caution">
    <text evidence="10">Lacks conserved residue(s) required for the propagation of feature annotation.</text>
</comment>
<keyword evidence="7 10" id="KW-1133">Transmembrane helix</keyword>
<feature type="non-terminal residue" evidence="11">
    <location>
        <position position="640"/>
    </location>
</feature>
<keyword evidence="6 10" id="KW-0184">Conjugation</keyword>
<reference evidence="12" key="1">
    <citation type="journal article" date="2014" name="Proc. Natl. Acad. Sci. U.S.A.">
        <title>Extensive sampling of basidiomycete genomes demonstrates inadequacy of the white-rot/brown-rot paradigm for wood decay fungi.</title>
        <authorList>
            <person name="Riley R."/>
            <person name="Salamov A.A."/>
            <person name="Brown D.W."/>
            <person name="Nagy L.G."/>
            <person name="Floudas D."/>
            <person name="Held B.W."/>
            <person name="Levasseur A."/>
            <person name="Lombard V."/>
            <person name="Morin E."/>
            <person name="Otillar R."/>
            <person name="Lindquist E.A."/>
            <person name="Sun H."/>
            <person name="LaButti K.M."/>
            <person name="Schmutz J."/>
            <person name="Jabbour D."/>
            <person name="Luo H."/>
            <person name="Baker S.E."/>
            <person name="Pisabarro A.G."/>
            <person name="Walton J.D."/>
            <person name="Blanchette R.A."/>
            <person name="Henrissat B."/>
            <person name="Martin F."/>
            <person name="Cullen D."/>
            <person name="Hibbett D.S."/>
            <person name="Grigoriev I.V."/>
        </authorList>
    </citation>
    <scope>NUCLEOTIDE SEQUENCE [LARGE SCALE GENOMIC DNA]</scope>
    <source>
        <strain evidence="12">CBS 339.88</strain>
    </source>
</reference>
<accession>A0A067T5D9</accession>
<dbReference type="EMBL" id="KL142381">
    <property type="protein sequence ID" value="KDR75139.1"/>
    <property type="molecule type" value="Genomic_DNA"/>
</dbReference>
<evidence type="ECO:0000256" key="2">
    <source>
        <dbReference type="ARBA" id="ARBA00004651"/>
    </source>
</evidence>